<evidence type="ECO:0000256" key="3">
    <source>
        <dbReference type="ARBA" id="ARBA00022833"/>
    </source>
</evidence>
<dbReference type="InterPro" id="IPR001841">
    <property type="entry name" value="Znf_RING"/>
</dbReference>
<dbReference type="Pfam" id="PF00643">
    <property type="entry name" value="zf-B_box"/>
    <property type="match status" value="1"/>
</dbReference>
<dbReference type="SMART" id="SM00336">
    <property type="entry name" value="BBOX"/>
    <property type="match status" value="1"/>
</dbReference>
<evidence type="ECO:0000259" key="7">
    <source>
        <dbReference type="PROSITE" id="PS50119"/>
    </source>
</evidence>
<keyword evidence="3" id="KW-0862">Zinc</keyword>
<feature type="coiled-coil region" evidence="5">
    <location>
        <begin position="172"/>
        <end position="222"/>
    </location>
</feature>
<keyword evidence="2 4" id="KW-0863">Zinc-finger</keyword>
<reference evidence="8" key="1">
    <citation type="submission" date="2025-08" db="UniProtKB">
        <authorList>
            <consortium name="Ensembl"/>
        </authorList>
    </citation>
    <scope>IDENTIFICATION</scope>
</reference>
<evidence type="ECO:0000256" key="5">
    <source>
        <dbReference type="SAM" id="Coils"/>
    </source>
</evidence>
<proteinExistence type="predicted"/>
<evidence type="ECO:0000313" key="8">
    <source>
        <dbReference type="Ensembl" id="ENSKMAP00000025137.1"/>
    </source>
</evidence>
<dbReference type="OMA" id="GICHETF"/>
<dbReference type="GeneTree" id="ENSGT00970000193381"/>
<dbReference type="InterPro" id="IPR000315">
    <property type="entry name" value="Znf_B-box"/>
</dbReference>
<dbReference type="Gene3D" id="3.30.160.60">
    <property type="entry name" value="Classic Zinc Finger"/>
    <property type="match status" value="1"/>
</dbReference>
<evidence type="ECO:0000313" key="9">
    <source>
        <dbReference type="Proteomes" id="UP000264800"/>
    </source>
</evidence>
<feature type="domain" description="B box-type" evidence="7">
    <location>
        <begin position="88"/>
        <end position="129"/>
    </location>
</feature>
<dbReference type="InterPro" id="IPR003613">
    <property type="entry name" value="Ubox_domain"/>
</dbReference>
<dbReference type="GO" id="GO:0008270">
    <property type="term" value="F:zinc ion binding"/>
    <property type="evidence" value="ECO:0007669"/>
    <property type="project" value="UniProtKB-KW"/>
</dbReference>
<dbReference type="SUPFAM" id="SSF57845">
    <property type="entry name" value="B-box zinc-binding domain"/>
    <property type="match status" value="1"/>
</dbReference>
<evidence type="ECO:0000259" key="6">
    <source>
        <dbReference type="PROSITE" id="PS50089"/>
    </source>
</evidence>
<dbReference type="SUPFAM" id="SSF57850">
    <property type="entry name" value="RING/U-box"/>
    <property type="match status" value="1"/>
</dbReference>
<dbReference type="PANTHER" id="PTHR24103">
    <property type="entry name" value="E3 UBIQUITIN-PROTEIN LIGASE TRIM"/>
    <property type="match status" value="1"/>
</dbReference>
<keyword evidence="9" id="KW-1185">Reference proteome</keyword>
<dbReference type="SMART" id="SM00184">
    <property type="entry name" value="RING"/>
    <property type="match status" value="1"/>
</dbReference>
<dbReference type="InterPro" id="IPR013083">
    <property type="entry name" value="Znf_RING/FYVE/PHD"/>
</dbReference>
<dbReference type="AlphaFoldDB" id="A0A3Q3GNU4"/>
<evidence type="ECO:0000256" key="4">
    <source>
        <dbReference type="PROSITE-ProRule" id="PRU00024"/>
    </source>
</evidence>
<dbReference type="Pfam" id="PF13445">
    <property type="entry name" value="zf-RING_UBOX"/>
    <property type="match status" value="1"/>
</dbReference>
<name>A0A3Q3GNU4_KRYMA</name>
<feature type="domain" description="RING-type" evidence="6">
    <location>
        <begin position="18"/>
        <end position="58"/>
    </location>
</feature>
<dbReference type="InterPro" id="IPR027370">
    <property type="entry name" value="Znf-RING_euk"/>
</dbReference>
<keyword evidence="1" id="KW-0479">Metal-binding</keyword>
<organism evidence="8 9">
    <name type="scientific">Kryptolebias marmoratus</name>
    <name type="common">Mangrove killifish</name>
    <name type="synonym">Rivulus marmoratus</name>
    <dbReference type="NCBI Taxonomy" id="37003"/>
    <lineage>
        <taxon>Eukaryota</taxon>
        <taxon>Metazoa</taxon>
        <taxon>Chordata</taxon>
        <taxon>Craniata</taxon>
        <taxon>Vertebrata</taxon>
        <taxon>Euteleostomi</taxon>
        <taxon>Actinopterygii</taxon>
        <taxon>Neopterygii</taxon>
        <taxon>Teleostei</taxon>
        <taxon>Neoteleostei</taxon>
        <taxon>Acanthomorphata</taxon>
        <taxon>Ovalentaria</taxon>
        <taxon>Atherinomorphae</taxon>
        <taxon>Cyprinodontiformes</taxon>
        <taxon>Rivulidae</taxon>
        <taxon>Kryptolebias</taxon>
    </lineage>
</organism>
<reference evidence="8" key="2">
    <citation type="submission" date="2025-09" db="UniProtKB">
        <authorList>
            <consortium name="Ensembl"/>
        </authorList>
    </citation>
    <scope>IDENTIFICATION</scope>
</reference>
<dbReference type="InterPro" id="IPR017907">
    <property type="entry name" value="Znf_RING_CS"/>
</dbReference>
<dbReference type="PROSITE" id="PS50119">
    <property type="entry name" value="ZF_BBOX"/>
    <property type="match status" value="1"/>
</dbReference>
<keyword evidence="5" id="KW-0175">Coiled coil</keyword>
<dbReference type="Ensembl" id="ENSKMAT00000025457.1">
    <property type="protein sequence ID" value="ENSKMAP00000025137.1"/>
    <property type="gene ID" value="ENSKMAG00000018609.1"/>
</dbReference>
<protein>
    <submittedName>
        <fullName evidence="8">Uncharacterized protein</fullName>
    </submittedName>
</protein>
<dbReference type="Gene3D" id="3.30.40.10">
    <property type="entry name" value="Zinc/RING finger domain, C3HC4 (zinc finger)"/>
    <property type="match status" value="1"/>
</dbReference>
<dbReference type="Proteomes" id="UP000264800">
    <property type="component" value="Unplaced"/>
</dbReference>
<evidence type="ECO:0000256" key="2">
    <source>
        <dbReference type="ARBA" id="ARBA00022771"/>
    </source>
</evidence>
<dbReference type="InterPro" id="IPR050143">
    <property type="entry name" value="TRIM/RBCC"/>
</dbReference>
<accession>A0A3Q3GNU4</accession>
<dbReference type="SMART" id="SM00504">
    <property type="entry name" value="Ubox"/>
    <property type="match status" value="1"/>
</dbReference>
<dbReference type="GO" id="GO:0004842">
    <property type="term" value="F:ubiquitin-protein transferase activity"/>
    <property type="evidence" value="ECO:0007669"/>
    <property type="project" value="InterPro"/>
</dbReference>
<evidence type="ECO:0000256" key="1">
    <source>
        <dbReference type="ARBA" id="ARBA00022723"/>
    </source>
</evidence>
<dbReference type="GO" id="GO:0016567">
    <property type="term" value="P:protein ubiquitination"/>
    <property type="evidence" value="ECO:0007669"/>
    <property type="project" value="InterPro"/>
</dbReference>
<dbReference type="PROSITE" id="PS50089">
    <property type="entry name" value="ZF_RING_2"/>
    <property type="match status" value="1"/>
</dbReference>
<dbReference type="PROSITE" id="PS00518">
    <property type="entry name" value="ZF_RING_1"/>
    <property type="match status" value="1"/>
</dbReference>
<sequence>MDVQQRKMSSQSVKDLSCPICFDIFRDPVVLSCSHSFCKDCLQRWWQERRKDICPLCRETSLFRRPLRNLALRNVCETFTLERKQKASAEPLCGLHSERLKLFCLDHQEPVCLVCRDSKLHSDHSFRPIDEAVQDHKQDLLTSLKPLKKKLSLFKHTKGKFEDTAEHIGVQAKRTERRIMEAFERLHRFLREEEEVRIAALREEERKKRKAMREKAEALSREILYLSDTIRATEEELRGAGVSFLQKYKAARKRIQQNPLPDDPPPAAGNKTSEQNLFCTLIYMLSEIINKIKKTNLKLTE</sequence>